<dbReference type="Proteomes" id="UP001209570">
    <property type="component" value="Unassembled WGS sequence"/>
</dbReference>
<accession>A0AAD5LEV6</accession>
<dbReference type="AlphaFoldDB" id="A0AAD5LEV6"/>
<evidence type="ECO:0000256" key="1">
    <source>
        <dbReference type="SAM" id="MobiDB-lite"/>
    </source>
</evidence>
<keyword evidence="2" id="KW-0812">Transmembrane</keyword>
<keyword evidence="2" id="KW-0472">Membrane</keyword>
<organism evidence="3 4">
    <name type="scientific">Pythium insidiosum</name>
    <name type="common">Pythiosis disease agent</name>
    <dbReference type="NCBI Taxonomy" id="114742"/>
    <lineage>
        <taxon>Eukaryota</taxon>
        <taxon>Sar</taxon>
        <taxon>Stramenopiles</taxon>
        <taxon>Oomycota</taxon>
        <taxon>Peronosporomycetes</taxon>
        <taxon>Pythiales</taxon>
        <taxon>Pythiaceae</taxon>
        <taxon>Pythium</taxon>
    </lineage>
</organism>
<reference evidence="3" key="1">
    <citation type="submission" date="2021-12" db="EMBL/GenBank/DDBJ databases">
        <title>Prjna785345.</title>
        <authorList>
            <person name="Rujirawat T."/>
            <person name="Krajaejun T."/>
        </authorList>
    </citation>
    <scope>NUCLEOTIDE SEQUENCE</scope>
    <source>
        <strain evidence="3">Pi057C3</strain>
    </source>
</reference>
<feature type="compositionally biased region" description="Pro residues" evidence="1">
    <location>
        <begin position="1"/>
        <end position="12"/>
    </location>
</feature>
<protein>
    <recommendedName>
        <fullName evidence="5">Transmembrane protein</fullName>
    </recommendedName>
</protein>
<keyword evidence="4" id="KW-1185">Reference proteome</keyword>
<feature type="transmembrane region" description="Helical" evidence="2">
    <location>
        <begin position="167"/>
        <end position="192"/>
    </location>
</feature>
<keyword evidence="2" id="KW-1133">Transmembrane helix</keyword>
<feature type="region of interest" description="Disordered" evidence="1">
    <location>
        <begin position="1"/>
        <end position="23"/>
    </location>
</feature>
<evidence type="ECO:0008006" key="5">
    <source>
        <dbReference type="Google" id="ProtNLM"/>
    </source>
</evidence>
<proteinExistence type="predicted"/>
<gene>
    <name evidence="3" type="ORF">P43SY_008746</name>
</gene>
<dbReference type="EMBL" id="JAKCXM010000312">
    <property type="protein sequence ID" value="KAJ0396064.1"/>
    <property type="molecule type" value="Genomic_DNA"/>
</dbReference>
<evidence type="ECO:0000313" key="3">
    <source>
        <dbReference type="EMBL" id="KAJ0396064.1"/>
    </source>
</evidence>
<sequence length="194" mass="21458">MAQQPSPRPPPQEDSATLSLQVHDDDREDLSASSRKYHRHPSRRGLCCVRFGRTRVLCSLTQEYGYFPMTAHVGPHWPFMLITYAVALGPLAMIFISGRDIHVGLRIALIVSSVVTTVVFSLVACSDPGVVFRSHEPLAPTTCGDVQTADQSSTVICGKCIGRRTLILFYLFLWAITIHLVIFGVGATITYLKR</sequence>
<feature type="transmembrane region" description="Helical" evidence="2">
    <location>
        <begin position="77"/>
        <end position="96"/>
    </location>
</feature>
<name>A0AAD5LEV6_PYTIN</name>
<comment type="caution">
    <text evidence="3">The sequence shown here is derived from an EMBL/GenBank/DDBJ whole genome shotgun (WGS) entry which is preliminary data.</text>
</comment>
<evidence type="ECO:0000313" key="4">
    <source>
        <dbReference type="Proteomes" id="UP001209570"/>
    </source>
</evidence>
<evidence type="ECO:0000256" key="2">
    <source>
        <dbReference type="SAM" id="Phobius"/>
    </source>
</evidence>
<feature type="transmembrane region" description="Helical" evidence="2">
    <location>
        <begin position="103"/>
        <end position="124"/>
    </location>
</feature>